<organism evidence="1 2">
    <name type="scientific">Melastoma candidum</name>
    <dbReference type="NCBI Taxonomy" id="119954"/>
    <lineage>
        <taxon>Eukaryota</taxon>
        <taxon>Viridiplantae</taxon>
        <taxon>Streptophyta</taxon>
        <taxon>Embryophyta</taxon>
        <taxon>Tracheophyta</taxon>
        <taxon>Spermatophyta</taxon>
        <taxon>Magnoliopsida</taxon>
        <taxon>eudicotyledons</taxon>
        <taxon>Gunneridae</taxon>
        <taxon>Pentapetalae</taxon>
        <taxon>rosids</taxon>
        <taxon>malvids</taxon>
        <taxon>Myrtales</taxon>
        <taxon>Melastomataceae</taxon>
        <taxon>Melastomatoideae</taxon>
        <taxon>Melastomateae</taxon>
        <taxon>Melastoma</taxon>
    </lineage>
</organism>
<protein>
    <submittedName>
        <fullName evidence="1">Uncharacterized protein</fullName>
    </submittedName>
</protein>
<reference evidence="2" key="1">
    <citation type="journal article" date="2023" name="Front. Plant Sci.">
        <title>Chromosomal-level genome assembly of Melastoma candidum provides insights into trichome evolution.</title>
        <authorList>
            <person name="Zhong Y."/>
            <person name="Wu W."/>
            <person name="Sun C."/>
            <person name="Zou P."/>
            <person name="Liu Y."/>
            <person name="Dai S."/>
            <person name="Zhou R."/>
        </authorList>
    </citation>
    <scope>NUCLEOTIDE SEQUENCE [LARGE SCALE GENOMIC DNA]</scope>
</reference>
<proteinExistence type="predicted"/>
<evidence type="ECO:0000313" key="2">
    <source>
        <dbReference type="Proteomes" id="UP001057402"/>
    </source>
</evidence>
<accession>A0ACB9QP82</accession>
<dbReference type="Proteomes" id="UP001057402">
    <property type="component" value="Chromosome 5"/>
</dbReference>
<comment type="caution">
    <text evidence="1">The sequence shown here is derived from an EMBL/GenBank/DDBJ whole genome shotgun (WGS) entry which is preliminary data.</text>
</comment>
<keyword evidence="2" id="KW-1185">Reference proteome</keyword>
<name>A0ACB9QP82_9MYRT</name>
<sequence length="381" mass="42310">MTGVTSLRLVPIIVVVALVSIHARASGTSCHFPAIFNFGDSNSDTGGLSAAFGSVPPPNGMTYFRAPAGRYSDGRLVIDFIAESFGLPHLSAYLDSMESNFSHGANFATAGSTIVTPNITGYSPVTLGVQLIEFLEFHERSRAIRSRDGIFKELLPRNNYFSRSLYTVDIGQNDLTAGLKQNWTIKQVEASFPQLITQFSEIIKNAYSKGGRSFWVHSTGPIGCLIYMLDRYDDKFGFDEHGCSIGINELSRNYNRALREAVEVLRKDLPESSIIYVDVYLVKYTLITEAQKHGFKQPFLACCGHGGKYNYDNSRRCGTKITNEGKEVLYAKACRDPSVRISWDGIHYTEAANKWIFNKIVTGAFSDPPIPLEMACRKMAR</sequence>
<evidence type="ECO:0000313" key="1">
    <source>
        <dbReference type="EMBL" id="KAI4368473.1"/>
    </source>
</evidence>
<dbReference type="EMBL" id="CM042884">
    <property type="protein sequence ID" value="KAI4368473.1"/>
    <property type="molecule type" value="Genomic_DNA"/>
</dbReference>
<gene>
    <name evidence="1" type="ORF">MLD38_017028</name>
</gene>